<comment type="subcellular location">
    <subcellularLocation>
        <location evidence="7">Nucleus</location>
        <location evidence="7">Nuclear pore complex</location>
    </subcellularLocation>
    <subcellularLocation>
        <location evidence="7">Nucleus membrane</location>
    </subcellularLocation>
</comment>
<feature type="compositionally biased region" description="Acidic residues" evidence="8">
    <location>
        <begin position="32"/>
        <end position="52"/>
    </location>
</feature>
<dbReference type="PANTHER" id="PTHR13003:SF2">
    <property type="entry name" value="NUCLEAR PORE COMPLEX PROTEIN NUP107"/>
    <property type="match status" value="1"/>
</dbReference>
<evidence type="ECO:0000256" key="3">
    <source>
        <dbReference type="ARBA" id="ARBA00022927"/>
    </source>
</evidence>
<dbReference type="GO" id="GO:0000973">
    <property type="term" value="P:post-transcriptional tethering of RNA polymerase II gene DNA at nuclear periphery"/>
    <property type="evidence" value="ECO:0007669"/>
    <property type="project" value="TreeGrafter"/>
</dbReference>
<dbReference type="PANTHER" id="PTHR13003">
    <property type="entry name" value="NUP107-RELATED"/>
    <property type="match status" value="1"/>
</dbReference>
<evidence type="ECO:0000256" key="7">
    <source>
        <dbReference type="RuleBase" id="RU365072"/>
    </source>
</evidence>
<evidence type="ECO:0000256" key="1">
    <source>
        <dbReference type="ARBA" id="ARBA00022448"/>
    </source>
</evidence>
<feature type="region of interest" description="Disordered" evidence="8">
    <location>
        <begin position="1"/>
        <end position="117"/>
    </location>
</feature>
<evidence type="ECO:0000256" key="4">
    <source>
        <dbReference type="ARBA" id="ARBA00023010"/>
    </source>
</evidence>
<evidence type="ECO:0000313" key="10">
    <source>
        <dbReference type="Proteomes" id="UP000631181"/>
    </source>
</evidence>
<feature type="compositionally biased region" description="Polar residues" evidence="8">
    <location>
        <begin position="74"/>
        <end position="99"/>
    </location>
</feature>
<keyword evidence="4 7" id="KW-0811">Translocation</keyword>
<keyword evidence="3" id="KW-0653">Protein transport</keyword>
<dbReference type="Proteomes" id="UP000631181">
    <property type="component" value="Unassembled WGS sequence"/>
</dbReference>
<evidence type="ECO:0000256" key="5">
    <source>
        <dbReference type="ARBA" id="ARBA00023132"/>
    </source>
</evidence>
<organism evidence="9 10">
    <name type="scientific">Penicillium ucsense</name>
    <dbReference type="NCBI Taxonomy" id="2839758"/>
    <lineage>
        <taxon>Eukaryota</taxon>
        <taxon>Fungi</taxon>
        <taxon>Dikarya</taxon>
        <taxon>Ascomycota</taxon>
        <taxon>Pezizomycotina</taxon>
        <taxon>Eurotiomycetes</taxon>
        <taxon>Eurotiomycetidae</taxon>
        <taxon>Eurotiales</taxon>
        <taxon>Aspergillaceae</taxon>
        <taxon>Penicillium</taxon>
    </lineage>
</organism>
<dbReference type="OrthoDB" id="3098at2759"/>
<name>A0A8J8VYC9_9EURO</name>
<evidence type="ECO:0000313" key="9">
    <source>
        <dbReference type="EMBL" id="KAF7714076.1"/>
    </source>
</evidence>
<dbReference type="GO" id="GO:0031965">
    <property type="term" value="C:nuclear membrane"/>
    <property type="evidence" value="ECO:0007669"/>
    <property type="project" value="UniProtKB-SubCell"/>
</dbReference>
<evidence type="ECO:0000256" key="8">
    <source>
        <dbReference type="SAM" id="MobiDB-lite"/>
    </source>
</evidence>
<keyword evidence="5 7" id="KW-0906">Nuclear pore complex</keyword>
<comment type="subunit">
    <text evidence="7">Part of the nuclear pore complex (NPC).</text>
</comment>
<dbReference type="FunFam" id="1.10.3450.20:FF:000003">
    <property type="entry name" value="Nuclear pore complex protein"/>
    <property type="match status" value="1"/>
</dbReference>
<reference evidence="9" key="1">
    <citation type="journal article" date="2020" name="Front. Microbiol.">
        <title>Gene regulatory networks of Penicillium echinulatum 2HH and Penicillium oxalicum 114-2 inferred by a computational biology approach.</title>
        <authorList>
            <person name="Lenz A.R."/>
            <person name="Galan-Vasquez E."/>
            <person name="Balbinot E."/>
            <person name="De Abreu F.P."/>
            <person name="De Oliveira N.S."/>
            <person name="Da Rosa L.O."/>
            <person name="De Avila E Silva S."/>
            <person name="Camassola M."/>
            <person name="Dillon A.J.P."/>
            <person name="Perez-Rueda E."/>
        </authorList>
    </citation>
    <scope>NUCLEOTIDE SEQUENCE</scope>
    <source>
        <strain evidence="9">S1M29</strain>
    </source>
</reference>
<dbReference type="Gene3D" id="1.20.190.50">
    <property type="match status" value="1"/>
</dbReference>
<gene>
    <name evidence="9" type="ORF">PECM_008823</name>
</gene>
<evidence type="ECO:0000256" key="2">
    <source>
        <dbReference type="ARBA" id="ARBA00022816"/>
    </source>
</evidence>
<dbReference type="GO" id="GO:0017056">
    <property type="term" value="F:structural constituent of nuclear pore"/>
    <property type="evidence" value="ECO:0007669"/>
    <property type="project" value="UniProtKB-UniRule"/>
</dbReference>
<keyword evidence="7" id="KW-0472">Membrane</keyword>
<comment type="similarity">
    <text evidence="7">Belongs to the nucleoporin Nup84/Nup107 family.</text>
</comment>
<comment type="function">
    <text evidence="7">Functions as a component of the nuclear pore complex (NPC).</text>
</comment>
<dbReference type="GO" id="GO:0006606">
    <property type="term" value="P:protein import into nucleus"/>
    <property type="evidence" value="ECO:0007669"/>
    <property type="project" value="TreeGrafter"/>
</dbReference>
<evidence type="ECO:0000256" key="6">
    <source>
        <dbReference type="ARBA" id="ARBA00023242"/>
    </source>
</evidence>
<dbReference type="Pfam" id="PF04121">
    <property type="entry name" value="Nup84_Nup100"/>
    <property type="match status" value="1"/>
</dbReference>
<keyword evidence="10" id="KW-1185">Reference proteome</keyword>
<dbReference type="EMBL" id="WIWV01000096">
    <property type="protein sequence ID" value="KAF7714076.1"/>
    <property type="molecule type" value="Genomic_DNA"/>
</dbReference>
<feature type="compositionally biased region" description="Low complexity" evidence="8">
    <location>
        <begin position="1"/>
        <end position="20"/>
    </location>
</feature>
<dbReference type="GO" id="GO:0031080">
    <property type="term" value="C:nuclear pore outer ring"/>
    <property type="evidence" value="ECO:0007669"/>
    <property type="project" value="TreeGrafter"/>
</dbReference>
<proteinExistence type="inferred from homology"/>
<sequence>MAPMTRAARSAASGAPSNRSQGRSKEPKVISIDEDDEGDQMMEDEESYEDQSESQGAEEMNDHLEEDMDDDVFTNGSDIPASNSNLKSSTSLRNRSQESPKLFTESGAGGSAQEMLRPLRKTADRVTRQIEAFAEKLDQFKRKKSTDAFQSVQAAYKLVESYRDLTQNAINELDRQQTLKKAKTSLRTSNFDNDTAVNTESRRLQLQAETWRLLLNLISVDEPASRASFREGQREAFQNLHRYSSDREIWEEFLGADQFACECTIAMRWLEETAKAAPQEIDNMIKELEDQAERGQGLWAHGWLFTKEAIKGHKRLRVWPLPLDPNDSATTRALLNNDTQTPLITQLDPDALIRQKHSLQKQDACYEQATWMTCWKMLRQGSNWTQIREWAESRLESWRAVSLCGSSVDKGSSNTRTPVDDGITRLMNSRSQDSWRAACLALTKDANTGDYEKAVYALLCGEIEPTAKACQTWDDYLYVYFNRVVLSRYQGFCRQLQRKLSQSPSEPMVFQPEPAGHADLQKYIQFMRGNEALSGEAREPFRHIQAAILSKSYGTFFDQLSQAVSQIGIKKYGSNSYIPSVTTSQSDDAMIIMAEDLDALKMATHLYVIVDSLGYVPENTRFTDTASVVVTGYIAALQEKCMPDLIPSYAALLPGETCNDVLARILIDIIDYEDRHYQLRVIKKHGIDINAVLDAQWSWLDAGVSSIEHSAGLTGYSRVRRLPDGTRVLMPPKKDLIGTSVAIEDERMIRNLEWLRCVGGQWSKICARGLLLYRKFFVAGKLAAARELGHRVRMADVSHETFNMDVFEFPDLAPSLEEETPLSPIKSKRHHANRRSVSSINGTTNGVHKSAYQQAVHMWNLEAMALGFDALEQFAIVYDQSSKTKRRRDSGSVRDFMVELEALLQEIEDCVGLIVDEWLGKSDEVDEERDFEYIRRTYLPELVLDYHNALYYASHALEKPNLLSQCMTVSIWVANNGHLTRSFTQAQRMSELVDCLALASKAMVLTDPKNDVTFPNGQTLGIWRVSVPEDDDALSLAEQREQTGTN</sequence>
<dbReference type="InterPro" id="IPR007252">
    <property type="entry name" value="Nup84/Nup107"/>
</dbReference>
<keyword evidence="2" id="KW-0509">mRNA transport</keyword>
<keyword evidence="6 7" id="KW-0539">Nucleus</keyword>
<comment type="caution">
    <text evidence="9">The sequence shown here is derived from an EMBL/GenBank/DDBJ whole genome shotgun (WGS) entry which is preliminary data.</text>
</comment>
<dbReference type="AlphaFoldDB" id="A0A8J8VYC9"/>
<dbReference type="Gene3D" id="1.10.3450.20">
    <property type="match status" value="1"/>
</dbReference>
<protein>
    <recommendedName>
        <fullName evidence="7">Nuclear pore complex protein</fullName>
    </recommendedName>
</protein>
<accession>A0A8J8VYC9</accession>
<keyword evidence="1 7" id="KW-0813">Transport</keyword>
<dbReference type="GO" id="GO:0006406">
    <property type="term" value="P:mRNA export from nucleus"/>
    <property type="evidence" value="ECO:0007669"/>
    <property type="project" value="TreeGrafter"/>
</dbReference>